<dbReference type="AlphaFoldDB" id="A0AA87YP69"/>
<accession>A0AA87YP69</accession>
<comment type="caution">
    <text evidence="1">The sequence shown here is derived from an EMBL/GenBank/DDBJ whole genome shotgun (WGS) entry which is preliminary data.</text>
</comment>
<proteinExistence type="predicted"/>
<reference evidence="1" key="1">
    <citation type="submission" date="2023-07" db="EMBL/GenBank/DDBJ databases">
        <title>draft genome sequence of fig (Ficus carica).</title>
        <authorList>
            <person name="Takahashi T."/>
            <person name="Nishimura K."/>
        </authorList>
    </citation>
    <scope>NUCLEOTIDE SEQUENCE</scope>
</reference>
<dbReference type="Proteomes" id="UP001187192">
    <property type="component" value="Unassembled WGS sequence"/>
</dbReference>
<sequence>MDSGGRLQNHLKTAPFKLCAKSLYIMSSSMSVGMGVSRTPRARSLNPGFKVVALYSCEEKLCSIYASNVLISSDIMFRIISSTFIIPGGTGPSSGGGKSGVERRVEVVCLLELDPCAGCCYCTCLSFAIGVFPGVDRGYIGATGLCKVFRTP</sequence>
<gene>
    <name evidence="1" type="ORF">TIFTF001_045153</name>
</gene>
<name>A0AA87YP69_FICCA</name>
<dbReference type="EMBL" id="BTGU01003769">
    <property type="protein sequence ID" value="GMN19237.1"/>
    <property type="molecule type" value="Genomic_DNA"/>
</dbReference>
<evidence type="ECO:0000313" key="1">
    <source>
        <dbReference type="EMBL" id="GMN19237.1"/>
    </source>
</evidence>
<keyword evidence="2" id="KW-1185">Reference proteome</keyword>
<protein>
    <submittedName>
        <fullName evidence="1">Uncharacterized protein</fullName>
    </submittedName>
</protein>
<evidence type="ECO:0000313" key="2">
    <source>
        <dbReference type="Proteomes" id="UP001187192"/>
    </source>
</evidence>
<organism evidence="1 2">
    <name type="scientific">Ficus carica</name>
    <name type="common">Common fig</name>
    <dbReference type="NCBI Taxonomy" id="3494"/>
    <lineage>
        <taxon>Eukaryota</taxon>
        <taxon>Viridiplantae</taxon>
        <taxon>Streptophyta</taxon>
        <taxon>Embryophyta</taxon>
        <taxon>Tracheophyta</taxon>
        <taxon>Spermatophyta</taxon>
        <taxon>Magnoliopsida</taxon>
        <taxon>eudicotyledons</taxon>
        <taxon>Gunneridae</taxon>
        <taxon>Pentapetalae</taxon>
        <taxon>rosids</taxon>
        <taxon>fabids</taxon>
        <taxon>Rosales</taxon>
        <taxon>Moraceae</taxon>
        <taxon>Ficeae</taxon>
        <taxon>Ficus</taxon>
    </lineage>
</organism>